<evidence type="ECO:0000256" key="9">
    <source>
        <dbReference type="ARBA" id="ARBA00023098"/>
    </source>
</evidence>
<feature type="domain" description="EamA" evidence="12">
    <location>
        <begin position="42"/>
        <end position="116"/>
    </location>
</feature>
<keyword evidence="2" id="KW-1003">Cell membrane</keyword>
<feature type="transmembrane region" description="Helical" evidence="11">
    <location>
        <begin position="73"/>
        <end position="93"/>
    </location>
</feature>
<name>A0A2S3R600_VIBVL</name>
<keyword evidence="6 11" id="KW-0812">Transmembrane</keyword>
<feature type="transmembrane region" description="Helical" evidence="11">
    <location>
        <begin position="7"/>
        <end position="27"/>
    </location>
</feature>
<proteinExistence type="predicted"/>
<comment type="subcellular location">
    <subcellularLocation>
        <location evidence="1">Cell membrane</location>
        <topology evidence="1">Multi-pass membrane protein</topology>
    </subcellularLocation>
</comment>
<dbReference type="InterPro" id="IPR000390">
    <property type="entry name" value="Small_drug/metabolite_transptr"/>
</dbReference>
<evidence type="ECO:0000256" key="8">
    <source>
        <dbReference type="ARBA" id="ARBA00022989"/>
    </source>
</evidence>
<evidence type="ECO:0000313" key="13">
    <source>
        <dbReference type="EMBL" id="POB49132.1"/>
    </source>
</evidence>
<evidence type="ECO:0000256" key="3">
    <source>
        <dbReference type="ARBA" id="ARBA00022516"/>
    </source>
</evidence>
<dbReference type="PANTHER" id="PTHR30561:SF9">
    <property type="entry name" value="4-AMINO-4-DEOXY-L-ARABINOSE-PHOSPHOUNDECAPRENOL FLIPPASE SUBUNIT ARNF-RELATED"/>
    <property type="match status" value="1"/>
</dbReference>
<keyword evidence="5" id="KW-0441">Lipid A biosynthesis</keyword>
<evidence type="ECO:0000313" key="14">
    <source>
        <dbReference type="Proteomes" id="UP000237466"/>
    </source>
</evidence>
<accession>A0A2S3R600</accession>
<keyword evidence="4" id="KW-0997">Cell inner membrane</keyword>
<dbReference type="SUPFAM" id="SSF103481">
    <property type="entry name" value="Multidrug resistance efflux transporter EmrE"/>
    <property type="match status" value="1"/>
</dbReference>
<feature type="transmembrane region" description="Helical" evidence="11">
    <location>
        <begin position="99"/>
        <end position="116"/>
    </location>
</feature>
<keyword evidence="8 11" id="KW-1133">Transmembrane helix</keyword>
<reference evidence="13 14" key="1">
    <citation type="journal article" date="2018" name="Front. Microbiol.">
        <title>Phylogeny of Vibrio vulnificus from the Analysis of the Core-Genome: Implications for Intra-Species Taxonomy.</title>
        <authorList>
            <person name="Roig F.J."/>
            <person name="Gonzalez-Candelas F."/>
            <person name="Sanjuan E."/>
            <person name="Fouz B."/>
            <person name="Feil E.J."/>
            <person name="Llorens C."/>
            <person name="Baker-Austin C."/>
            <person name="Oliver J.D."/>
            <person name="Danin-Poleg Y."/>
            <person name="Gibas C.J."/>
            <person name="Kashi Y."/>
            <person name="Gulig P.A."/>
            <person name="Morrison S.S."/>
            <person name="Amaro C."/>
        </authorList>
    </citation>
    <scope>NUCLEOTIDE SEQUENCE [LARGE SCALE GENOMIC DNA]</scope>
    <source>
        <strain evidence="13 14">CECT4608</strain>
    </source>
</reference>
<dbReference type="GO" id="GO:0022857">
    <property type="term" value="F:transmembrane transporter activity"/>
    <property type="evidence" value="ECO:0007669"/>
    <property type="project" value="InterPro"/>
</dbReference>
<dbReference type="GO" id="GO:0009245">
    <property type="term" value="P:lipid A biosynthetic process"/>
    <property type="evidence" value="ECO:0007669"/>
    <property type="project" value="UniProtKB-KW"/>
</dbReference>
<evidence type="ECO:0000256" key="7">
    <source>
        <dbReference type="ARBA" id="ARBA00022985"/>
    </source>
</evidence>
<keyword evidence="10 11" id="KW-0472">Membrane</keyword>
<evidence type="ECO:0000256" key="2">
    <source>
        <dbReference type="ARBA" id="ARBA00022475"/>
    </source>
</evidence>
<evidence type="ECO:0000256" key="5">
    <source>
        <dbReference type="ARBA" id="ARBA00022556"/>
    </source>
</evidence>
<dbReference type="Pfam" id="PF00892">
    <property type="entry name" value="EamA"/>
    <property type="match status" value="1"/>
</dbReference>
<evidence type="ECO:0000259" key="12">
    <source>
        <dbReference type="Pfam" id="PF00892"/>
    </source>
</evidence>
<evidence type="ECO:0000256" key="10">
    <source>
        <dbReference type="ARBA" id="ARBA00023136"/>
    </source>
</evidence>
<dbReference type="Gene3D" id="1.10.3730.20">
    <property type="match status" value="1"/>
</dbReference>
<sequence length="117" mass="12921">MTLLNIAIILVCVLGISIGQILFKLASPYFPTVISASSLTSFVFNKYLFSALIIYGLATILWVYALRLVPLSVAYPFMALAFVIVPLLGMMFLNEPFQWRTFVGTGLIISGLLVIVR</sequence>
<evidence type="ECO:0000256" key="11">
    <source>
        <dbReference type="SAM" id="Phobius"/>
    </source>
</evidence>
<protein>
    <recommendedName>
        <fullName evidence="12">EamA domain-containing protein</fullName>
    </recommendedName>
</protein>
<dbReference type="RefSeq" id="WP_072611413.1">
    <property type="nucleotide sequence ID" value="NZ_CP051117.1"/>
</dbReference>
<keyword evidence="7" id="KW-0448">Lipopolysaccharide biosynthesis</keyword>
<evidence type="ECO:0000256" key="6">
    <source>
        <dbReference type="ARBA" id="ARBA00022692"/>
    </source>
</evidence>
<dbReference type="PANTHER" id="PTHR30561">
    <property type="entry name" value="SMR FAMILY PROTON-DEPENDENT DRUG EFFLUX TRANSPORTER SUGE"/>
    <property type="match status" value="1"/>
</dbReference>
<organism evidence="13 14">
    <name type="scientific">Vibrio vulnificus</name>
    <dbReference type="NCBI Taxonomy" id="672"/>
    <lineage>
        <taxon>Bacteria</taxon>
        <taxon>Pseudomonadati</taxon>
        <taxon>Pseudomonadota</taxon>
        <taxon>Gammaproteobacteria</taxon>
        <taxon>Vibrionales</taxon>
        <taxon>Vibrionaceae</taxon>
        <taxon>Vibrio</taxon>
    </lineage>
</organism>
<keyword evidence="9" id="KW-0443">Lipid metabolism</keyword>
<dbReference type="AlphaFoldDB" id="A0A2S3R600"/>
<dbReference type="EMBL" id="PDGH01000054">
    <property type="protein sequence ID" value="POB49132.1"/>
    <property type="molecule type" value="Genomic_DNA"/>
</dbReference>
<dbReference type="Proteomes" id="UP000237466">
    <property type="component" value="Unassembled WGS sequence"/>
</dbReference>
<feature type="transmembrane region" description="Helical" evidence="11">
    <location>
        <begin position="47"/>
        <end position="66"/>
    </location>
</feature>
<comment type="caution">
    <text evidence="13">The sequence shown here is derived from an EMBL/GenBank/DDBJ whole genome shotgun (WGS) entry which is preliminary data.</text>
</comment>
<dbReference type="InterPro" id="IPR037185">
    <property type="entry name" value="EmrE-like"/>
</dbReference>
<evidence type="ECO:0000256" key="4">
    <source>
        <dbReference type="ARBA" id="ARBA00022519"/>
    </source>
</evidence>
<evidence type="ECO:0000256" key="1">
    <source>
        <dbReference type="ARBA" id="ARBA00004651"/>
    </source>
</evidence>
<dbReference type="InterPro" id="IPR000620">
    <property type="entry name" value="EamA_dom"/>
</dbReference>
<gene>
    <name evidence="13" type="ORF">CRN52_06590</name>
</gene>
<dbReference type="GO" id="GO:0005886">
    <property type="term" value="C:plasma membrane"/>
    <property type="evidence" value="ECO:0007669"/>
    <property type="project" value="UniProtKB-SubCell"/>
</dbReference>
<dbReference type="GO" id="GO:0009103">
    <property type="term" value="P:lipopolysaccharide biosynthetic process"/>
    <property type="evidence" value="ECO:0007669"/>
    <property type="project" value="UniProtKB-KW"/>
</dbReference>
<keyword evidence="3" id="KW-0444">Lipid biosynthesis</keyword>